<accession>A0A0R3PIM6</accession>
<reference evidence="1 2" key="2">
    <citation type="submission" date="2018-11" db="EMBL/GenBank/DDBJ databases">
        <authorList>
            <consortium name="Pathogen Informatics"/>
        </authorList>
    </citation>
    <scope>NUCLEOTIDE SEQUENCE [LARGE SCALE GENOMIC DNA]</scope>
    <source>
        <strain evidence="1 2">Costa Rica</strain>
    </source>
</reference>
<evidence type="ECO:0000313" key="2">
    <source>
        <dbReference type="Proteomes" id="UP000267027"/>
    </source>
</evidence>
<dbReference type="EMBL" id="UYYA01002805">
    <property type="protein sequence ID" value="VDM55789.1"/>
    <property type="molecule type" value="Genomic_DNA"/>
</dbReference>
<keyword evidence="2" id="KW-1185">Reference proteome</keyword>
<evidence type="ECO:0000313" key="3">
    <source>
        <dbReference type="WBParaSite" id="ACOC_0000420301-mRNA-1"/>
    </source>
</evidence>
<organism evidence="3">
    <name type="scientific">Angiostrongylus costaricensis</name>
    <name type="common">Nematode worm</name>
    <dbReference type="NCBI Taxonomy" id="334426"/>
    <lineage>
        <taxon>Eukaryota</taxon>
        <taxon>Metazoa</taxon>
        <taxon>Ecdysozoa</taxon>
        <taxon>Nematoda</taxon>
        <taxon>Chromadorea</taxon>
        <taxon>Rhabditida</taxon>
        <taxon>Rhabditina</taxon>
        <taxon>Rhabditomorpha</taxon>
        <taxon>Strongyloidea</taxon>
        <taxon>Metastrongylidae</taxon>
        <taxon>Angiostrongylus</taxon>
    </lineage>
</organism>
<sequence>MATRGSTVEAEKITTNPNRLLKLPMFADIVKVDEENGEVRLVLPNVLKSLKKELRRGAQAVKVRYVFFGVRNQCFRQFVMHKTDFQLASACINKLMVVDKLIRGCYEAVASHYLTFRQILLSSELY</sequence>
<name>A0A0R3PIM6_ANGCS</name>
<proteinExistence type="predicted"/>
<dbReference type="AlphaFoldDB" id="A0A0R3PIM6"/>
<dbReference type="WBParaSite" id="ACOC_0000420301-mRNA-1">
    <property type="protein sequence ID" value="ACOC_0000420301-mRNA-1"/>
    <property type="gene ID" value="ACOC_0000420301"/>
</dbReference>
<gene>
    <name evidence="1" type="ORF">ACOC_LOCUS4204</name>
</gene>
<reference evidence="3" key="1">
    <citation type="submission" date="2017-02" db="UniProtKB">
        <authorList>
            <consortium name="WormBaseParasite"/>
        </authorList>
    </citation>
    <scope>IDENTIFICATION</scope>
</reference>
<protein>
    <submittedName>
        <fullName evidence="3">FERM domain-containing protein</fullName>
    </submittedName>
</protein>
<dbReference type="Proteomes" id="UP000267027">
    <property type="component" value="Unassembled WGS sequence"/>
</dbReference>
<evidence type="ECO:0000313" key="1">
    <source>
        <dbReference type="EMBL" id="VDM55789.1"/>
    </source>
</evidence>